<protein>
    <recommendedName>
        <fullName evidence="1">Transposase IS4-like domain-containing protein</fullName>
    </recommendedName>
</protein>
<proteinExistence type="predicted"/>
<dbReference type="EMBL" id="AUXT01000183">
    <property type="protein sequence ID" value="KZN44990.1"/>
    <property type="molecule type" value="Genomic_DNA"/>
</dbReference>
<reference evidence="2 3" key="1">
    <citation type="submission" date="2013-07" db="EMBL/GenBank/DDBJ databases">
        <title>Comparative Genomic and Metabolomic Analysis of Twelve Strains of Pseudoalteromonas luteoviolacea.</title>
        <authorList>
            <person name="Vynne N.G."/>
            <person name="Mansson M."/>
            <person name="Gram L."/>
        </authorList>
    </citation>
    <scope>NUCLEOTIDE SEQUENCE [LARGE SCALE GENOMIC DNA]</scope>
    <source>
        <strain evidence="2 3">NCIMB 1942</strain>
    </source>
</reference>
<dbReference type="GO" id="GO:0006313">
    <property type="term" value="P:DNA transposition"/>
    <property type="evidence" value="ECO:0007669"/>
    <property type="project" value="InterPro"/>
</dbReference>
<dbReference type="PANTHER" id="PTHR34631">
    <property type="match status" value="1"/>
</dbReference>
<evidence type="ECO:0000259" key="1">
    <source>
        <dbReference type="Pfam" id="PF01609"/>
    </source>
</evidence>
<comment type="caution">
    <text evidence="2">The sequence shown here is derived from an EMBL/GenBank/DDBJ whole genome shotgun (WGS) entry which is preliminary data.</text>
</comment>
<accession>A0A167A507</accession>
<dbReference type="PATRIC" id="fig|1365253.3.peg.3764"/>
<feature type="domain" description="Transposase IS4-like" evidence="1">
    <location>
        <begin position="2"/>
        <end position="124"/>
    </location>
</feature>
<dbReference type="GO" id="GO:0004803">
    <property type="term" value="F:transposase activity"/>
    <property type="evidence" value="ECO:0007669"/>
    <property type="project" value="InterPro"/>
</dbReference>
<dbReference type="GO" id="GO:0003677">
    <property type="term" value="F:DNA binding"/>
    <property type="evidence" value="ECO:0007669"/>
    <property type="project" value="InterPro"/>
</dbReference>
<dbReference type="Pfam" id="PF01609">
    <property type="entry name" value="DDE_Tnp_1"/>
    <property type="match status" value="1"/>
</dbReference>
<evidence type="ECO:0000313" key="3">
    <source>
        <dbReference type="Proteomes" id="UP000076587"/>
    </source>
</evidence>
<organism evidence="2 3">
    <name type="scientific">Pseudoalteromonas luteoviolacea NCIMB 1942</name>
    <dbReference type="NCBI Taxonomy" id="1365253"/>
    <lineage>
        <taxon>Bacteria</taxon>
        <taxon>Pseudomonadati</taxon>
        <taxon>Pseudomonadota</taxon>
        <taxon>Gammaproteobacteria</taxon>
        <taxon>Alteromonadales</taxon>
        <taxon>Pseudoalteromonadaceae</taxon>
        <taxon>Pseudoalteromonas</taxon>
    </lineage>
</organism>
<dbReference type="InterPro" id="IPR002559">
    <property type="entry name" value="Transposase_11"/>
</dbReference>
<dbReference type="InterPro" id="IPR053172">
    <property type="entry name" value="Tn903_transposase"/>
</dbReference>
<dbReference type="AlphaFoldDB" id="A0A167A507"/>
<name>A0A167A507_9GAMM</name>
<evidence type="ECO:0000313" key="2">
    <source>
        <dbReference type="EMBL" id="KZN44990.1"/>
    </source>
</evidence>
<dbReference type="PANTHER" id="PTHR34631:SF3">
    <property type="entry name" value="ISSOD12 TRANSPOSASE TNPA_ISSOD12"/>
    <property type="match status" value="1"/>
</dbReference>
<dbReference type="Proteomes" id="UP000076587">
    <property type="component" value="Unassembled WGS sequence"/>
</dbReference>
<gene>
    <name evidence="2" type="ORF">N482_03025</name>
</gene>
<sequence length="137" mass="15740">MNVSDGEVLGNLLRPLRRNVDRVTRDGAYDTRGCYDEIAAKGAVARIPPRENAQYWEKGHPRNSATILMHLLGLKQWKEKSGYHERSLAETGIYRFKQLTGDKLKSRIFNSQHMEVMIKAKVINTMNGLGMPEYQEY</sequence>